<keyword evidence="9 12" id="KW-0131">Cell cycle</keyword>
<dbReference type="HAMAP" id="MF_00303">
    <property type="entry name" value="Trigger_factor_Tig"/>
    <property type="match status" value="1"/>
</dbReference>
<dbReference type="GO" id="GO:0003755">
    <property type="term" value="F:peptidyl-prolyl cis-trans isomerase activity"/>
    <property type="evidence" value="ECO:0007669"/>
    <property type="project" value="UniProtKB-UniRule"/>
</dbReference>
<dbReference type="Pfam" id="PF05698">
    <property type="entry name" value="Trigger_C"/>
    <property type="match status" value="1"/>
</dbReference>
<evidence type="ECO:0000259" key="16">
    <source>
        <dbReference type="PROSITE" id="PS50059"/>
    </source>
</evidence>
<feature type="domain" description="PPIase FKBP-type" evidence="16">
    <location>
        <begin position="164"/>
        <end position="225"/>
    </location>
</feature>
<dbReference type="Pfam" id="PF00254">
    <property type="entry name" value="FKBP_C"/>
    <property type="match status" value="1"/>
</dbReference>
<name>A0A1L6JBU5_9SPHN</name>
<dbReference type="EC" id="5.2.1.8" evidence="3 12"/>
<dbReference type="SUPFAM" id="SSF54534">
    <property type="entry name" value="FKBP-like"/>
    <property type="match status" value="1"/>
</dbReference>
<evidence type="ECO:0000256" key="3">
    <source>
        <dbReference type="ARBA" id="ARBA00013194"/>
    </source>
</evidence>
<keyword evidence="19" id="KW-1185">Reference proteome</keyword>
<keyword evidence="12" id="KW-0963">Cytoplasm</keyword>
<evidence type="ECO:0000256" key="12">
    <source>
        <dbReference type="HAMAP-Rule" id="MF_00303"/>
    </source>
</evidence>
<dbReference type="InterPro" id="IPR037041">
    <property type="entry name" value="Trigger_fac_C_sf"/>
</dbReference>
<dbReference type="PROSITE" id="PS50059">
    <property type="entry name" value="FKBP_PPIASE"/>
    <property type="match status" value="1"/>
</dbReference>
<dbReference type="InterPro" id="IPR046357">
    <property type="entry name" value="PPIase_dom_sf"/>
</dbReference>
<dbReference type="Proteomes" id="UP000286681">
    <property type="component" value="Unassembled WGS sequence"/>
</dbReference>
<keyword evidence="7 12" id="KW-0143">Chaperone</keyword>
<dbReference type="InterPro" id="IPR027304">
    <property type="entry name" value="Trigger_fact/SurA_dom_sf"/>
</dbReference>
<dbReference type="OrthoDB" id="9767721at2"/>
<keyword evidence="6 12" id="KW-0697">Rotamase</keyword>
<dbReference type="SUPFAM" id="SSF102735">
    <property type="entry name" value="Trigger factor ribosome-binding domain"/>
    <property type="match status" value="1"/>
</dbReference>
<proteinExistence type="inferred from homology"/>
<dbReference type="GO" id="GO:0044183">
    <property type="term" value="F:protein folding chaperone"/>
    <property type="evidence" value="ECO:0007669"/>
    <property type="project" value="TreeGrafter"/>
</dbReference>
<dbReference type="SUPFAM" id="SSF109998">
    <property type="entry name" value="Triger factor/SurA peptide-binding domain-like"/>
    <property type="match status" value="1"/>
</dbReference>
<dbReference type="InterPro" id="IPR036611">
    <property type="entry name" value="Trigger_fac_ribosome-bd_sf"/>
</dbReference>
<accession>A0A1L6JBU5</accession>
<dbReference type="GO" id="GO:0005737">
    <property type="term" value="C:cytoplasm"/>
    <property type="evidence" value="ECO:0007669"/>
    <property type="project" value="UniProtKB-SubCell"/>
</dbReference>
<organism evidence="17 19">
    <name type="scientific">Sphingomonas koreensis</name>
    <dbReference type="NCBI Taxonomy" id="93064"/>
    <lineage>
        <taxon>Bacteria</taxon>
        <taxon>Pseudomonadati</taxon>
        <taxon>Pseudomonadota</taxon>
        <taxon>Alphaproteobacteria</taxon>
        <taxon>Sphingomonadales</taxon>
        <taxon>Sphingomonadaceae</taxon>
        <taxon>Sphingomonas</taxon>
    </lineage>
</organism>
<dbReference type="Gene3D" id="1.10.3120.10">
    <property type="entry name" value="Trigger factor, C-terminal domain"/>
    <property type="match status" value="1"/>
</dbReference>
<evidence type="ECO:0000256" key="1">
    <source>
        <dbReference type="ARBA" id="ARBA00000971"/>
    </source>
</evidence>
<comment type="catalytic activity">
    <reaction evidence="1 12 13">
        <text>[protein]-peptidylproline (omega=180) = [protein]-peptidylproline (omega=0)</text>
        <dbReference type="Rhea" id="RHEA:16237"/>
        <dbReference type="Rhea" id="RHEA-COMP:10747"/>
        <dbReference type="Rhea" id="RHEA-COMP:10748"/>
        <dbReference type="ChEBI" id="CHEBI:83833"/>
        <dbReference type="ChEBI" id="CHEBI:83834"/>
        <dbReference type="EC" id="5.2.1.8"/>
    </reaction>
</comment>
<evidence type="ECO:0000256" key="4">
    <source>
        <dbReference type="ARBA" id="ARBA00016902"/>
    </source>
</evidence>
<evidence type="ECO:0000256" key="6">
    <source>
        <dbReference type="ARBA" id="ARBA00023110"/>
    </source>
</evidence>
<dbReference type="FunFam" id="3.10.50.40:FF:000001">
    <property type="entry name" value="Trigger factor"/>
    <property type="match status" value="1"/>
</dbReference>
<dbReference type="GO" id="GO:0015031">
    <property type="term" value="P:protein transport"/>
    <property type="evidence" value="ECO:0007669"/>
    <property type="project" value="UniProtKB-UniRule"/>
</dbReference>
<dbReference type="NCBIfam" id="TIGR00115">
    <property type="entry name" value="tig"/>
    <property type="match status" value="1"/>
</dbReference>
<evidence type="ECO:0000313" key="18">
    <source>
        <dbReference type="EMBL" id="RSU99125.1"/>
    </source>
</evidence>
<reference evidence="17" key="1">
    <citation type="submission" date="2016-12" db="EMBL/GenBank/DDBJ databases">
        <title>Whole genome sequencing of Sphingomonas koreensis.</title>
        <authorList>
            <person name="Conlan S."/>
            <person name="Thomas P.J."/>
            <person name="Mullikin J."/>
            <person name="Palmore T.N."/>
            <person name="Frank K.M."/>
            <person name="Segre J.A."/>
        </authorList>
    </citation>
    <scope>NUCLEOTIDE SEQUENCE</scope>
    <source>
        <strain evidence="17">ABOJV</strain>
    </source>
</reference>
<evidence type="ECO:0000256" key="7">
    <source>
        <dbReference type="ARBA" id="ARBA00023186"/>
    </source>
</evidence>
<dbReference type="KEGG" id="skr:BRX40_13565"/>
<evidence type="ECO:0000256" key="9">
    <source>
        <dbReference type="ARBA" id="ARBA00023306"/>
    </source>
</evidence>
<dbReference type="PANTHER" id="PTHR30560:SF3">
    <property type="entry name" value="TRIGGER FACTOR-LIKE PROTEIN TIG, CHLOROPLASTIC"/>
    <property type="match status" value="1"/>
</dbReference>
<sequence length="534" mass="58055">MQTVETLNEGLKRAYTLKITAKDIDARVDAEVKRVAPQIRMPGFRPGKVPTNLVRKMHGEALTQDALNTTIQQGVQQLLADHKLRPAMQPSVSLEGDFAPGKDAEVKVELEVLPDVPTPSIEGLKLERLIVPVDESAIDAQLAQIAGQQKAWEDAPAKHKAKQGDQVTMDFVGKVDGVAFDGGTGEAMSVEIGTGRLIPGFEDQLVGVKAGDEKQIEVTFPEDYGVDTLAGKPATFDLKITAVKTSGETKIDEDFAKNLGLESLDQLRGILKGQLESETGGLTRTYMKRKLLDQLAAGHDFPVPPSMVEAEFNQIWAQLEHEASHEEDPEAAKKELEAEKGDYQAIAERRVRLGLLLSEIGQANGVEVTQAEMNRLIAQAAQQYRPEDQQRFVQYIQQEPMAAAQLRAPLYEDKVVDFLFEKAEITEREVTREELEAAIESEEGAVPHVHGPGCGHDHDHDEKPAKKAKAKKADEAPAAEDVKPAKKAAAKKEAAAEEAEAPAKKAPAKKAAAKADDAAEEAPKKKAPAKKKAD</sequence>
<evidence type="ECO:0000256" key="10">
    <source>
        <dbReference type="ARBA" id="ARBA00024849"/>
    </source>
</evidence>
<gene>
    <name evidence="12" type="primary">tig</name>
    <name evidence="17" type="ORF">BRX40_13565</name>
    <name evidence="18" type="ORF">CA257_20965</name>
</gene>
<evidence type="ECO:0000313" key="19">
    <source>
        <dbReference type="Proteomes" id="UP000185161"/>
    </source>
</evidence>
<comment type="domain">
    <text evidence="12">Consists of 3 domains; the N-terminus binds the ribosome, the middle domain has PPIase activity, while the C-terminus has intrinsic chaperone activity on its own.</text>
</comment>
<keyword evidence="5 12" id="KW-0132">Cell division</keyword>
<evidence type="ECO:0000256" key="8">
    <source>
        <dbReference type="ARBA" id="ARBA00023235"/>
    </source>
</evidence>
<dbReference type="InterPro" id="IPR008880">
    <property type="entry name" value="Trigger_fac_C"/>
</dbReference>
<dbReference type="EMBL" id="CP018820">
    <property type="protein sequence ID" value="APR53317.1"/>
    <property type="molecule type" value="Genomic_DNA"/>
</dbReference>
<dbReference type="GO" id="GO:0051301">
    <property type="term" value="P:cell division"/>
    <property type="evidence" value="ECO:0007669"/>
    <property type="project" value="UniProtKB-KW"/>
</dbReference>
<evidence type="ECO:0000256" key="13">
    <source>
        <dbReference type="PROSITE-ProRule" id="PRU00277"/>
    </source>
</evidence>
<evidence type="ECO:0000313" key="17">
    <source>
        <dbReference type="EMBL" id="APR53317.1"/>
    </source>
</evidence>
<evidence type="ECO:0000256" key="15">
    <source>
        <dbReference type="SAM" id="MobiDB-lite"/>
    </source>
</evidence>
<dbReference type="GO" id="GO:0051083">
    <property type="term" value="P:'de novo' cotranslational protein folding"/>
    <property type="evidence" value="ECO:0007669"/>
    <property type="project" value="TreeGrafter"/>
</dbReference>
<dbReference type="Gene3D" id="3.10.50.40">
    <property type="match status" value="1"/>
</dbReference>
<evidence type="ECO:0000256" key="14">
    <source>
        <dbReference type="RuleBase" id="RU003914"/>
    </source>
</evidence>
<comment type="subcellular location">
    <subcellularLocation>
        <location evidence="12">Cytoplasm</location>
    </subcellularLocation>
    <text evidence="12">About half TF is bound to the ribosome near the polypeptide exit tunnel while the other half is free in the cytoplasm.</text>
</comment>
<dbReference type="Pfam" id="PF05697">
    <property type="entry name" value="Trigger_N"/>
    <property type="match status" value="1"/>
</dbReference>
<reference evidence="19" key="2">
    <citation type="submission" date="2016-12" db="EMBL/GenBank/DDBJ databases">
        <title>Whole genome sequencing of Sphingomonas sp. ABOJV.</title>
        <authorList>
            <person name="Conlan S."/>
            <person name="Thomas P.J."/>
            <person name="Mullikin J."/>
            <person name="Palmore T.N."/>
            <person name="Frank K.M."/>
            <person name="Segre J.A."/>
        </authorList>
    </citation>
    <scope>NUCLEOTIDE SEQUENCE [LARGE SCALE GENOMIC DNA]</scope>
    <source>
        <strain evidence="19">ABOJV</strain>
    </source>
</reference>
<dbReference type="EMBL" id="QQWO01000026">
    <property type="protein sequence ID" value="RSU99125.1"/>
    <property type="molecule type" value="Genomic_DNA"/>
</dbReference>
<protein>
    <recommendedName>
        <fullName evidence="4 12">Trigger factor</fullName>
        <shortName evidence="12">TF</shortName>
        <ecNumber evidence="3 12">5.2.1.8</ecNumber>
    </recommendedName>
    <alternativeName>
        <fullName evidence="11 12">PPIase</fullName>
    </alternativeName>
</protein>
<feature type="compositionally biased region" description="Basic and acidic residues" evidence="15">
    <location>
        <begin position="513"/>
        <end position="524"/>
    </location>
</feature>
<feature type="region of interest" description="Disordered" evidence="15">
    <location>
        <begin position="440"/>
        <end position="534"/>
    </location>
</feature>
<feature type="compositionally biased region" description="Basic and acidic residues" evidence="15">
    <location>
        <begin position="455"/>
        <end position="495"/>
    </location>
</feature>
<reference evidence="18 20" key="3">
    <citation type="submission" date="2018-07" db="EMBL/GenBank/DDBJ databases">
        <title>Genomic and Epidemiologic Investigation of an Indolent Hospital Outbreak.</title>
        <authorList>
            <person name="Johnson R.C."/>
            <person name="Deming C."/>
            <person name="Conlan S."/>
            <person name="Zellmer C.J."/>
            <person name="Michelin A.V."/>
            <person name="Lee-Lin S."/>
            <person name="Thomas P.J."/>
            <person name="Park M."/>
            <person name="Weingarten R.A."/>
            <person name="Less J."/>
            <person name="Dekker J.P."/>
            <person name="Frank K.M."/>
            <person name="Musser K.A."/>
            <person name="Mcquiston J.R."/>
            <person name="Henderson D.K."/>
            <person name="Lau A.F."/>
            <person name="Palmore T.N."/>
            <person name="Segre J.A."/>
        </authorList>
    </citation>
    <scope>NUCLEOTIDE SEQUENCE [LARGE SCALE GENOMIC DNA]</scope>
    <source>
        <strain evidence="18 20">SK-NIH.Env10_0317</strain>
    </source>
</reference>
<evidence type="ECO:0000256" key="5">
    <source>
        <dbReference type="ARBA" id="ARBA00022618"/>
    </source>
</evidence>
<dbReference type="GO" id="GO:0043335">
    <property type="term" value="P:protein unfolding"/>
    <property type="evidence" value="ECO:0007669"/>
    <property type="project" value="TreeGrafter"/>
</dbReference>
<dbReference type="GeneID" id="44133593"/>
<evidence type="ECO:0000313" key="20">
    <source>
        <dbReference type="Proteomes" id="UP000286681"/>
    </source>
</evidence>
<dbReference type="GO" id="GO:0043022">
    <property type="term" value="F:ribosome binding"/>
    <property type="evidence" value="ECO:0007669"/>
    <property type="project" value="TreeGrafter"/>
</dbReference>
<keyword evidence="8 12" id="KW-0413">Isomerase</keyword>
<dbReference type="InterPro" id="IPR008881">
    <property type="entry name" value="Trigger_fac_ribosome-bd_bac"/>
</dbReference>
<evidence type="ECO:0000256" key="2">
    <source>
        <dbReference type="ARBA" id="ARBA00005464"/>
    </source>
</evidence>
<dbReference type="PANTHER" id="PTHR30560">
    <property type="entry name" value="TRIGGER FACTOR CHAPERONE AND PEPTIDYL-PROLYL CIS/TRANS ISOMERASE"/>
    <property type="match status" value="1"/>
</dbReference>
<evidence type="ECO:0000256" key="11">
    <source>
        <dbReference type="ARBA" id="ARBA00029986"/>
    </source>
</evidence>
<dbReference type="InterPro" id="IPR001179">
    <property type="entry name" value="PPIase_FKBP_dom"/>
</dbReference>
<dbReference type="InterPro" id="IPR005215">
    <property type="entry name" value="Trig_fac"/>
</dbReference>
<comment type="function">
    <text evidence="10 12">Involved in protein export. Acts as a chaperone by maintaining the newly synthesized protein in an open conformation. Functions as a peptidyl-prolyl cis-trans isomerase.</text>
</comment>
<dbReference type="AlphaFoldDB" id="A0A1L6JBU5"/>
<dbReference type="RefSeq" id="WP_075151959.1">
    <property type="nucleotide sequence ID" value="NZ_CP018820.1"/>
</dbReference>
<dbReference type="STRING" id="93064.BRX40_13565"/>
<dbReference type="Gene3D" id="3.30.70.1050">
    <property type="entry name" value="Trigger factor ribosome-binding domain"/>
    <property type="match status" value="1"/>
</dbReference>
<dbReference type="Proteomes" id="UP000185161">
    <property type="component" value="Chromosome"/>
</dbReference>
<comment type="similarity">
    <text evidence="2 12 14">Belongs to the FKBP-type PPIase family. Tig subfamily.</text>
</comment>
<feature type="compositionally biased region" description="Basic residues" evidence="15">
    <location>
        <begin position="525"/>
        <end position="534"/>
    </location>
</feature>